<feature type="domain" description="Transcriptional regulator LacI/GalR-like sensor" evidence="4">
    <location>
        <begin position="2"/>
        <end position="68"/>
    </location>
</feature>
<evidence type="ECO:0000256" key="2">
    <source>
        <dbReference type="ARBA" id="ARBA00023125"/>
    </source>
</evidence>
<dbReference type="Pfam" id="PF13377">
    <property type="entry name" value="Peripla_BP_3"/>
    <property type="match status" value="1"/>
</dbReference>
<dbReference type="PANTHER" id="PTHR30146:SF109">
    <property type="entry name" value="HTH-TYPE TRANSCRIPTIONAL REGULATOR GALS"/>
    <property type="match status" value="1"/>
</dbReference>
<reference evidence="5 6" key="1">
    <citation type="submission" date="2022-12" db="EMBL/GenBank/DDBJ databases">
        <title>Draft genome sequence of Paenibacillus sp. dW9.</title>
        <authorList>
            <person name="Choi E.-W."/>
            <person name="Kim D.-U."/>
        </authorList>
    </citation>
    <scope>NUCLEOTIDE SEQUENCE [LARGE SCALE GENOMIC DNA]</scope>
    <source>
        <strain evidence="6">dW9</strain>
    </source>
</reference>
<keyword evidence="1" id="KW-0805">Transcription regulation</keyword>
<dbReference type="InterPro" id="IPR046335">
    <property type="entry name" value="LacI/GalR-like_sensor"/>
</dbReference>
<dbReference type="Gene3D" id="3.40.50.2300">
    <property type="match status" value="2"/>
</dbReference>
<dbReference type="EMBL" id="JAQAGZ010000003">
    <property type="protein sequence ID" value="MCZ8511814.1"/>
    <property type="molecule type" value="Genomic_DNA"/>
</dbReference>
<keyword evidence="2" id="KW-0238">DNA-binding</keyword>
<accession>A0ABT4Q4R0</accession>
<evidence type="ECO:0000313" key="5">
    <source>
        <dbReference type="EMBL" id="MCZ8511814.1"/>
    </source>
</evidence>
<sequence>MPDEIAVVGVDNNRIGRYISPKLSTVDQPKIRMGRAIVKKLLHQLERDAVSEDRVLILESELIVRESSMAKRG</sequence>
<dbReference type="SUPFAM" id="SSF53822">
    <property type="entry name" value="Periplasmic binding protein-like I"/>
    <property type="match status" value="1"/>
</dbReference>
<protein>
    <submittedName>
        <fullName evidence="5">Substrate-binding domain-containing protein</fullName>
    </submittedName>
</protein>
<organism evidence="5 6">
    <name type="scientific">Paenibacillus gyeongsangnamensis</name>
    <dbReference type="NCBI Taxonomy" id="3388067"/>
    <lineage>
        <taxon>Bacteria</taxon>
        <taxon>Bacillati</taxon>
        <taxon>Bacillota</taxon>
        <taxon>Bacilli</taxon>
        <taxon>Bacillales</taxon>
        <taxon>Paenibacillaceae</taxon>
        <taxon>Paenibacillus</taxon>
    </lineage>
</organism>
<name>A0ABT4Q4R0_9BACL</name>
<evidence type="ECO:0000259" key="4">
    <source>
        <dbReference type="Pfam" id="PF13377"/>
    </source>
</evidence>
<gene>
    <name evidence="5" type="ORF">O9H85_05135</name>
</gene>
<comment type="caution">
    <text evidence="5">The sequence shown here is derived from an EMBL/GenBank/DDBJ whole genome shotgun (WGS) entry which is preliminary data.</text>
</comment>
<dbReference type="InterPro" id="IPR028082">
    <property type="entry name" value="Peripla_BP_I"/>
</dbReference>
<dbReference type="PANTHER" id="PTHR30146">
    <property type="entry name" value="LACI-RELATED TRANSCRIPTIONAL REPRESSOR"/>
    <property type="match status" value="1"/>
</dbReference>
<proteinExistence type="predicted"/>
<keyword evidence="6" id="KW-1185">Reference proteome</keyword>
<evidence type="ECO:0000256" key="1">
    <source>
        <dbReference type="ARBA" id="ARBA00023015"/>
    </source>
</evidence>
<evidence type="ECO:0000256" key="3">
    <source>
        <dbReference type="ARBA" id="ARBA00023163"/>
    </source>
</evidence>
<keyword evidence="3" id="KW-0804">Transcription</keyword>
<evidence type="ECO:0000313" key="6">
    <source>
        <dbReference type="Proteomes" id="UP001527882"/>
    </source>
</evidence>
<dbReference type="Proteomes" id="UP001527882">
    <property type="component" value="Unassembled WGS sequence"/>
</dbReference>